<evidence type="ECO:0000313" key="6">
    <source>
        <dbReference type="EMBL" id="EJY44072.1"/>
    </source>
</evidence>
<organism evidence="6 7">
    <name type="scientific">Enterococcus faecium 505</name>
    <dbReference type="NCBI Taxonomy" id="1134806"/>
    <lineage>
        <taxon>Bacteria</taxon>
        <taxon>Bacillati</taxon>
        <taxon>Bacillota</taxon>
        <taxon>Bacilli</taxon>
        <taxon>Lactobacillales</taxon>
        <taxon>Enterococcaceae</taxon>
        <taxon>Enterococcus</taxon>
    </lineage>
</organism>
<dbReference type="SUPFAM" id="SSF56796">
    <property type="entry name" value="Dehydroquinate synthase-like"/>
    <property type="match status" value="1"/>
</dbReference>
<feature type="binding site" evidence="4">
    <location>
        <begin position="101"/>
        <end position="105"/>
    </location>
    <ligand>
        <name>NAD(+)</name>
        <dbReference type="ChEBI" id="CHEBI:57540"/>
    </ligand>
</feature>
<feature type="binding site" evidence="4">
    <location>
        <begin position="123"/>
        <end position="126"/>
    </location>
    <ligand>
        <name>NAD(+)</name>
        <dbReference type="ChEBI" id="CHEBI:57540"/>
    </ligand>
</feature>
<keyword evidence="3" id="KW-0862">Zinc</keyword>
<gene>
    <name evidence="6" type="ORF">HMPREF1348_02139</name>
</gene>
<comment type="caution">
    <text evidence="6">The sequence shown here is derived from an EMBL/GenBank/DDBJ whole genome shotgun (WGS) entry which is preliminary data.</text>
</comment>
<evidence type="ECO:0000259" key="5">
    <source>
        <dbReference type="Pfam" id="PF00465"/>
    </source>
</evidence>
<keyword evidence="1 3" id="KW-0479">Metal-binding</keyword>
<sequence length="371" mass="41868">MMKKMVNGLKVKTGPQFYLYEEGGISKVSDLLESYGAKRVLITHGTVSWEKALPKLVFLNDETIQFFYHRYSGECSYAEARRIATIIKGNEIDFLVGVGGGKLTDLVGYSANLAKINFGVIPTLASNCAPWTPLAVMYKENGQAEGKTEHLYRQAAFFITDPQLVIDSPVPYFIAGLADTLAKWYESELILEQDFLQDESFLKLAQDTAKICKEEILNHSAKAIQDMAQRKLTSEFKQLSEIIFAVAGLVGGLGDKYARNAAAHAMHDAISKYIPESHRFLHGEKVAYGIFYQLALEGRWEKIDELYPLYQELELPVSLEQMGLFPKDKQIIDKMAEFIDSKEKVHLIPIEVTKKSLIQSMMELEGYIRKI</sequence>
<dbReference type="CDD" id="cd08172">
    <property type="entry name" value="GlyDH-like"/>
    <property type="match status" value="1"/>
</dbReference>
<dbReference type="PIRSF" id="PIRSF000112">
    <property type="entry name" value="Glycerol_dehydrogenase"/>
    <property type="match status" value="1"/>
</dbReference>
<reference evidence="6 7" key="1">
    <citation type="submission" date="2012-04" db="EMBL/GenBank/DDBJ databases">
        <authorList>
            <person name="Weinstock G."/>
            <person name="Sodergren E."/>
            <person name="Lobos E.A."/>
            <person name="Fulton L."/>
            <person name="Fulton R."/>
            <person name="Courtney L."/>
            <person name="Fronick C."/>
            <person name="O'Laughlin M."/>
            <person name="Godfrey J."/>
            <person name="Wilson R.M."/>
            <person name="Miner T."/>
            <person name="Farmer C."/>
            <person name="Delehaunty K."/>
            <person name="Cordes M."/>
            <person name="Minx P."/>
            <person name="Tomlinson C."/>
            <person name="Chen J."/>
            <person name="Wollam A."/>
            <person name="Pepin K.H."/>
            <person name="Bhonagiri V."/>
            <person name="Zhang X."/>
            <person name="Suruliraj S."/>
            <person name="Warren W."/>
            <person name="Mitreva M."/>
            <person name="Mardis E.R."/>
            <person name="Wilson R.K."/>
        </authorList>
    </citation>
    <scope>NUCLEOTIDE SEQUENCE [LARGE SCALE GENOMIC DNA]</scope>
    <source>
        <strain evidence="6 7">505</strain>
    </source>
</reference>
<dbReference type="Pfam" id="PF00465">
    <property type="entry name" value="Fe-ADH"/>
    <property type="match status" value="1"/>
</dbReference>
<accession>J7CTZ0</accession>
<feature type="binding site" evidence="4">
    <location>
        <position position="138"/>
    </location>
    <ligand>
        <name>NAD(+)</name>
        <dbReference type="ChEBI" id="CHEBI:57540"/>
    </ligand>
</feature>
<dbReference type="InterPro" id="IPR016205">
    <property type="entry name" value="Glycerol_DH"/>
</dbReference>
<comment type="cofactor">
    <cofactor evidence="3">
        <name>Zn(2+)</name>
        <dbReference type="ChEBI" id="CHEBI:29105"/>
    </cofactor>
    <text evidence="3">Binds 1 zinc ion per subunit.</text>
</comment>
<feature type="binding site" evidence="3">
    <location>
        <position position="264"/>
    </location>
    <ligand>
        <name>glycerol</name>
        <dbReference type="ChEBI" id="CHEBI:17754"/>
    </ligand>
</feature>
<dbReference type="InterPro" id="IPR001670">
    <property type="entry name" value="ADH_Fe/GldA"/>
</dbReference>
<feature type="binding site" evidence="3">
    <location>
        <position position="179"/>
    </location>
    <ligand>
        <name>glycerol</name>
        <dbReference type="ChEBI" id="CHEBI:17754"/>
    </ligand>
</feature>
<evidence type="ECO:0000256" key="3">
    <source>
        <dbReference type="PIRSR" id="PIRSR000112-1"/>
    </source>
</evidence>
<evidence type="ECO:0000256" key="2">
    <source>
        <dbReference type="ARBA" id="ARBA00023002"/>
    </source>
</evidence>
<name>J7CTZ0_ENTFC</name>
<dbReference type="Gene3D" id="3.40.50.1970">
    <property type="match status" value="1"/>
</dbReference>
<proteinExistence type="predicted"/>
<dbReference type="Gene3D" id="1.20.1090.10">
    <property type="entry name" value="Dehydroquinate synthase-like - alpha domain"/>
    <property type="match status" value="1"/>
</dbReference>
<keyword evidence="4" id="KW-0520">NAD</keyword>
<protein>
    <submittedName>
        <fullName evidence="6">Alcohol dehydrogenase, iron-dependent</fullName>
    </submittedName>
</protein>
<feature type="binding site" evidence="4">
    <location>
        <position position="134"/>
    </location>
    <ligand>
        <name>NAD(+)</name>
        <dbReference type="ChEBI" id="CHEBI:57540"/>
    </ligand>
</feature>
<dbReference type="GO" id="GO:0046872">
    <property type="term" value="F:metal ion binding"/>
    <property type="evidence" value="ECO:0007669"/>
    <property type="project" value="UniProtKB-KW"/>
</dbReference>
<dbReference type="Proteomes" id="UP000006403">
    <property type="component" value="Unassembled WGS sequence"/>
</dbReference>
<keyword evidence="2" id="KW-0560">Oxidoreductase</keyword>
<dbReference type="PANTHER" id="PTHR43616:SF3">
    <property type="entry name" value="HYDROXYCARBOXYLATE DEHYDROGENASE A"/>
    <property type="match status" value="1"/>
</dbReference>
<dbReference type="EMBL" id="AMBL01000072">
    <property type="protein sequence ID" value="EJY44072.1"/>
    <property type="molecule type" value="Genomic_DNA"/>
</dbReference>
<evidence type="ECO:0000256" key="1">
    <source>
        <dbReference type="ARBA" id="ARBA00022723"/>
    </source>
</evidence>
<feature type="binding site" evidence="4">
    <location>
        <position position="132"/>
    </location>
    <ligand>
        <name>NAD(+)</name>
        <dbReference type="ChEBI" id="CHEBI:57540"/>
    </ligand>
</feature>
<evidence type="ECO:0000256" key="4">
    <source>
        <dbReference type="PIRSR" id="PIRSR000112-3"/>
    </source>
</evidence>
<feature type="binding site" evidence="3">
    <location>
        <position position="282"/>
    </location>
    <ligand>
        <name>glycerol</name>
        <dbReference type="ChEBI" id="CHEBI:17754"/>
    </ligand>
</feature>
<dbReference type="AlphaFoldDB" id="J7CTZ0"/>
<feature type="domain" description="Alcohol dehydrogenase iron-type/glycerol dehydrogenase GldA" evidence="5">
    <location>
        <begin position="15"/>
        <end position="162"/>
    </location>
</feature>
<evidence type="ECO:0000313" key="7">
    <source>
        <dbReference type="Proteomes" id="UP000006403"/>
    </source>
</evidence>
<dbReference type="HOGENOM" id="CLU_044754_2_0_9"/>
<dbReference type="PANTHER" id="PTHR43616">
    <property type="entry name" value="GLYCEROL DEHYDROGENASE"/>
    <property type="match status" value="1"/>
</dbReference>
<dbReference type="PATRIC" id="fig|1134806.3.peg.2046"/>
<dbReference type="GO" id="GO:0016614">
    <property type="term" value="F:oxidoreductase activity, acting on CH-OH group of donors"/>
    <property type="evidence" value="ECO:0007669"/>
    <property type="project" value="InterPro"/>
</dbReference>